<dbReference type="RefSeq" id="WP_072917974.1">
    <property type="nucleotide sequence ID" value="NZ_FRDM01000009.1"/>
</dbReference>
<dbReference type="InterPro" id="IPR014756">
    <property type="entry name" value="Ig_E-set"/>
</dbReference>
<feature type="transmembrane region" description="Helical" evidence="1">
    <location>
        <begin position="71"/>
        <end position="90"/>
    </location>
</feature>
<keyword evidence="1" id="KW-0812">Transmembrane</keyword>
<dbReference type="GO" id="GO:0020037">
    <property type="term" value="F:heme binding"/>
    <property type="evidence" value="ECO:0007669"/>
    <property type="project" value="TreeGrafter"/>
</dbReference>
<dbReference type="InterPro" id="IPR036374">
    <property type="entry name" value="OxRdtase_Mopterin-bd_sf"/>
</dbReference>
<dbReference type="GO" id="GO:0008482">
    <property type="term" value="F:sulfite oxidase activity"/>
    <property type="evidence" value="ECO:0007669"/>
    <property type="project" value="TreeGrafter"/>
</dbReference>
<evidence type="ECO:0000256" key="1">
    <source>
        <dbReference type="SAM" id="Phobius"/>
    </source>
</evidence>
<dbReference type="Pfam" id="PF17957">
    <property type="entry name" value="Big_7"/>
    <property type="match status" value="1"/>
</dbReference>
<dbReference type="Pfam" id="PF00174">
    <property type="entry name" value="Oxidored_molyb"/>
    <property type="match status" value="1"/>
</dbReference>
<dbReference type="SUPFAM" id="SSF81296">
    <property type="entry name" value="E set domains"/>
    <property type="match status" value="1"/>
</dbReference>
<sequence>MTTRRIARPRPGRVGLLAGLLAAAAGEITASTTSRGRSPSSGLARGLVDAAPAVLVDGGVALVGRADKPGLAVLAAGAAGLAAATGGALAGRRPGLGAAVAALPHALGGCLALRRGDASARDTGVATAAGTLVAAAAVAPLPVRPPAVLAAAAAATGAVVAVDRRARRRGAAALRDRVRLPAPARPLPPVPAAEAAAQEGVAPLLARPGELVVIDVTVPEPRTDLGAWRLEVGGHVEKPLSLTLPELLALPLAERDLLMVCVHNPVGGARMGCARRTGIGLADLLDRAGVPDDDGWLVAEAVDGYTNVLPVAAARAHGFLAVGMAGQPLPREHGSPARLLVSGRHGQDGNLKWLRRLTVTATPPPSYWGSRGWADGTYPVHPAARIDTPGAHGSLAPGEVTVRGYAWAPPVGVDRVQLQVDGGPWVDAALGFDLGPDAWRPWTARWTAPPGRHELRVRCRTTAGQWQEEQTSTPFPHGVRGVHAVSVHVGGGPAGPAIRRLVDEGFTRLSWAARSIAAWQHGSASVE</sequence>
<accession>A0A1M7TVG0</accession>
<dbReference type="PANTHER" id="PTHR19372:SF7">
    <property type="entry name" value="SULFITE OXIDASE, MITOCHONDRIAL"/>
    <property type="match status" value="1"/>
</dbReference>
<keyword evidence="1" id="KW-1133">Transmembrane helix</keyword>
<dbReference type="SUPFAM" id="SSF56524">
    <property type="entry name" value="Oxidoreductase molybdopterin-binding domain"/>
    <property type="match status" value="1"/>
</dbReference>
<proteinExistence type="predicted"/>
<dbReference type="OrthoDB" id="9795587at2"/>
<dbReference type="AlphaFoldDB" id="A0A1M7TVG0"/>
<dbReference type="GO" id="GO:0043546">
    <property type="term" value="F:molybdopterin cofactor binding"/>
    <property type="evidence" value="ECO:0007669"/>
    <property type="project" value="TreeGrafter"/>
</dbReference>
<dbReference type="PANTHER" id="PTHR19372">
    <property type="entry name" value="SULFITE REDUCTASE"/>
    <property type="match status" value="1"/>
</dbReference>
<dbReference type="InterPro" id="IPR000572">
    <property type="entry name" value="OxRdtase_Mopterin-bd_dom"/>
</dbReference>
<gene>
    <name evidence="3" type="ORF">SAMN05660350_02241</name>
</gene>
<feature type="domain" description="Oxidoreductase molybdopterin-binding" evidence="2">
    <location>
        <begin position="221"/>
        <end position="368"/>
    </location>
</feature>
<dbReference type="GO" id="GO:0006790">
    <property type="term" value="P:sulfur compound metabolic process"/>
    <property type="evidence" value="ECO:0007669"/>
    <property type="project" value="TreeGrafter"/>
</dbReference>
<keyword evidence="1" id="KW-0472">Membrane</keyword>
<dbReference type="EMBL" id="FRDM01000009">
    <property type="protein sequence ID" value="SHN74734.1"/>
    <property type="molecule type" value="Genomic_DNA"/>
</dbReference>
<evidence type="ECO:0000313" key="4">
    <source>
        <dbReference type="Proteomes" id="UP000184428"/>
    </source>
</evidence>
<protein>
    <submittedName>
        <fullName evidence="3">DMSO/TMAO reductase YedYZ, molybdopterin-dependent catalytic subunit</fullName>
    </submittedName>
</protein>
<evidence type="ECO:0000313" key="3">
    <source>
        <dbReference type="EMBL" id="SHN74734.1"/>
    </source>
</evidence>
<dbReference type="Gene3D" id="2.60.40.650">
    <property type="match status" value="1"/>
</dbReference>
<organism evidence="3 4">
    <name type="scientific">Geodermatophilus obscurus</name>
    <dbReference type="NCBI Taxonomy" id="1861"/>
    <lineage>
        <taxon>Bacteria</taxon>
        <taxon>Bacillati</taxon>
        <taxon>Actinomycetota</taxon>
        <taxon>Actinomycetes</taxon>
        <taxon>Geodermatophilales</taxon>
        <taxon>Geodermatophilaceae</taxon>
        <taxon>Geodermatophilus</taxon>
    </lineage>
</organism>
<dbReference type="Gene3D" id="3.90.420.10">
    <property type="entry name" value="Oxidoreductase, molybdopterin-binding domain"/>
    <property type="match status" value="1"/>
</dbReference>
<name>A0A1M7TVG0_9ACTN</name>
<reference evidence="3 4" key="1">
    <citation type="submission" date="2016-12" db="EMBL/GenBank/DDBJ databases">
        <authorList>
            <person name="Song W.-J."/>
            <person name="Kurnit D.M."/>
        </authorList>
    </citation>
    <scope>NUCLEOTIDE SEQUENCE [LARGE SCALE GENOMIC DNA]</scope>
    <source>
        <strain evidence="3 4">DSM 43162</strain>
    </source>
</reference>
<evidence type="ECO:0000259" key="2">
    <source>
        <dbReference type="Pfam" id="PF00174"/>
    </source>
</evidence>
<dbReference type="Proteomes" id="UP000184428">
    <property type="component" value="Unassembled WGS sequence"/>
</dbReference>